<keyword evidence="3" id="KW-1185">Reference proteome</keyword>
<accession>A0ABS3Q8Z9</accession>
<sequence length="700" mass="71102">MKQKYLLAPLAILLLLASAPRFAHAQTSNVGIGTTAPDVSAALDIVSSSKGVLLPRVASTSSVATPAPGLLVYQTGSPAGFYYNAGTAAQPNWQRLTSGLAYDTATGLAVGPPNAPVTANPTGASNKNYYPFAQGRHSDFKVQYLVTAAQLRAAGLQAGYLSEVALSIMEKNTSAPYLNWTVRLGSTTATSLTGFSTVPLTTVYSAPPAGYYSVLGINAWTFAQPYLWDGTSSLVVQFCYNNASVNYIPNGTDGDYIYMNYTSTQCRAHANGSSPGDDGCAFATGTTDIAQPAIRFRGAGYVLPATAGSVGQVLTQQAGGVVGFEDPEWTQSGTSLYPQALSSNVGIGTSSPGQKLEVAGQVYSSTGGFRFPDNTVQTTAATTATGASFIQNQSSPTQAGANFNISGGGLVGGMLGVGTTNPQAGLHVDQPESSSSAALGVLLSGGSSGNPSIELRGSGKTPYLDLAENPGLDYSSRLMSQSGTLNLYSVGSTTLKVNGTSYLTGNVGIGTAASATLKLDVNGNANVSGNSTVGGSSSVGSSYVAGNSTVTGNSTVAGNSYVNGSSIVDANLGVGTSSPAARLDVDGGILARSAGRISNQGAHLQWNRSNGTGETWLINQNGGGPGGIYFGQSNNVTSGSNTITEWARFDSNGNLGIGAPSAGPRLFVSGAICATGGLNCTSDGRYKRDVVPVQGPWPAC</sequence>
<name>A0ABS3Q8Z9_9BACT</name>
<gene>
    <name evidence="2" type="ORF">J4E00_01590</name>
</gene>
<reference evidence="2 3" key="1">
    <citation type="submission" date="2021-03" db="EMBL/GenBank/DDBJ databases">
        <authorList>
            <person name="Kim M.K."/>
        </authorList>
    </citation>
    <scope>NUCLEOTIDE SEQUENCE [LARGE SCALE GENOMIC DNA]</scope>
    <source>
        <strain evidence="2 3">BT442</strain>
    </source>
</reference>
<comment type="caution">
    <text evidence="2">The sequence shown here is derived from an EMBL/GenBank/DDBJ whole genome shotgun (WGS) entry which is preliminary data.</text>
</comment>
<evidence type="ECO:0000313" key="3">
    <source>
        <dbReference type="Proteomes" id="UP000664369"/>
    </source>
</evidence>
<keyword evidence="1" id="KW-0732">Signal</keyword>
<evidence type="ECO:0000313" key="2">
    <source>
        <dbReference type="EMBL" id="MBO2007725.1"/>
    </source>
</evidence>
<dbReference type="RefSeq" id="WP_208173257.1">
    <property type="nucleotide sequence ID" value="NZ_JAGETZ010000001.1"/>
</dbReference>
<dbReference type="Proteomes" id="UP000664369">
    <property type="component" value="Unassembled WGS sequence"/>
</dbReference>
<evidence type="ECO:0000256" key="1">
    <source>
        <dbReference type="SAM" id="SignalP"/>
    </source>
</evidence>
<protein>
    <submittedName>
        <fullName evidence="2">Uncharacterized protein</fullName>
    </submittedName>
</protein>
<feature type="signal peptide" evidence="1">
    <location>
        <begin position="1"/>
        <end position="25"/>
    </location>
</feature>
<dbReference type="EMBL" id="JAGETZ010000001">
    <property type="protein sequence ID" value="MBO2007725.1"/>
    <property type="molecule type" value="Genomic_DNA"/>
</dbReference>
<feature type="chain" id="PRO_5046817171" evidence="1">
    <location>
        <begin position="26"/>
        <end position="700"/>
    </location>
</feature>
<proteinExistence type="predicted"/>
<dbReference type="SUPFAM" id="SSF51161">
    <property type="entry name" value="Trimeric LpxA-like enzymes"/>
    <property type="match status" value="1"/>
</dbReference>
<organism evidence="2 3">
    <name type="scientific">Hymenobacter negativus</name>
    <dbReference type="NCBI Taxonomy" id="2795026"/>
    <lineage>
        <taxon>Bacteria</taxon>
        <taxon>Pseudomonadati</taxon>
        <taxon>Bacteroidota</taxon>
        <taxon>Cytophagia</taxon>
        <taxon>Cytophagales</taxon>
        <taxon>Hymenobacteraceae</taxon>
        <taxon>Hymenobacter</taxon>
    </lineage>
</organism>
<dbReference type="InterPro" id="IPR011004">
    <property type="entry name" value="Trimer_LpxA-like_sf"/>
</dbReference>